<feature type="domain" description="Mop" evidence="3">
    <location>
        <begin position="67"/>
        <end position="132"/>
    </location>
</feature>
<evidence type="ECO:0000313" key="5">
    <source>
        <dbReference type="Proteomes" id="UP001262582"/>
    </source>
</evidence>
<protein>
    <submittedName>
        <fullName evidence="4">TOBE domain-containing protein</fullName>
    </submittedName>
</protein>
<dbReference type="InterPro" id="IPR004606">
    <property type="entry name" value="Mop_domain"/>
</dbReference>
<evidence type="ECO:0000259" key="3">
    <source>
        <dbReference type="PROSITE" id="PS51866"/>
    </source>
</evidence>
<organism evidence="4 5">
    <name type="scientific">Autumnicola musiva</name>
    <dbReference type="NCBI Taxonomy" id="3075589"/>
    <lineage>
        <taxon>Bacteria</taxon>
        <taxon>Pseudomonadati</taxon>
        <taxon>Bacteroidota</taxon>
        <taxon>Flavobacteriia</taxon>
        <taxon>Flavobacteriales</taxon>
        <taxon>Flavobacteriaceae</taxon>
        <taxon>Autumnicola</taxon>
    </lineage>
</organism>
<dbReference type="Pfam" id="PF03459">
    <property type="entry name" value="TOBE"/>
    <property type="match status" value="1"/>
</dbReference>
<dbReference type="EMBL" id="JAVRHK010000008">
    <property type="protein sequence ID" value="MDT0677283.1"/>
    <property type="molecule type" value="Genomic_DNA"/>
</dbReference>
<sequence length="132" mass="14282">MNTLKGEISAIHSSGSLSMLSILVKGLQLKVIVVETPETASYLRTGKEINLLFKETEVILACGPFSAISIENRIPGTIIKILQGELLSEIKISTLQGEITAVIANTAIEELQLSKNTEVIVMVKSNEIMLSE</sequence>
<evidence type="ECO:0000256" key="2">
    <source>
        <dbReference type="PROSITE-ProRule" id="PRU01213"/>
    </source>
</evidence>
<evidence type="ECO:0000313" key="4">
    <source>
        <dbReference type="EMBL" id="MDT0677283.1"/>
    </source>
</evidence>
<reference evidence="4 5" key="1">
    <citation type="submission" date="2023-09" db="EMBL/GenBank/DDBJ databases">
        <authorList>
            <person name="Rey-Velasco X."/>
        </authorList>
    </citation>
    <scope>NUCLEOTIDE SEQUENCE [LARGE SCALE GENOMIC DNA]</scope>
    <source>
        <strain evidence="4 5">F117</strain>
    </source>
</reference>
<dbReference type="InterPro" id="IPR008995">
    <property type="entry name" value="Mo/tungstate-bd_C_term_dom"/>
</dbReference>
<keyword evidence="1 2" id="KW-0500">Molybdenum</keyword>
<dbReference type="Gene3D" id="2.40.50.100">
    <property type="match status" value="2"/>
</dbReference>
<keyword evidence="5" id="KW-1185">Reference proteome</keyword>
<dbReference type="InterPro" id="IPR005116">
    <property type="entry name" value="Transp-assoc_OB_typ1"/>
</dbReference>
<accession>A0ABU3D8E0</accession>
<dbReference type="RefSeq" id="WP_311503627.1">
    <property type="nucleotide sequence ID" value="NZ_JAVRHK010000008.1"/>
</dbReference>
<comment type="caution">
    <text evidence="4">The sequence shown here is derived from an EMBL/GenBank/DDBJ whole genome shotgun (WGS) entry which is preliminary data.</text>
</comment>
<evidence type="ECO:0000256" key="1">
    <source>
        <dbReference type="ARBA" id="ARBA00022505"/>
    </source>
</evidence>
<dbReference type="Proteomes" id="UP001262582">
    <property type="component" value="Unassembled WGS sequence"/>
</dbReference>
<dbReference type="PROSITE" id="PS51866">
    <property type="entry name" value="MOP"/>
    <property type="match status" value="1"/>
</dbReference>
<name>A0ABU3D8E0_9FLAO</name>
<proteinExistence type="predicted"/>
<dbReference type="SUPFAM" id="SSF50331">
    <property type="entry name" value="MOP-like"/>
    <property type="match status" value="1"/>
</dbReference>
<gene>
    <name evidence="4" type="ORF">RM539_11910</name>
</gene>